<feature type="non-terminal residue" evidence="2">
    <location>
        <position position="179"/>
    </location>
</feature>
<keyword evidence="2" id="KW-0251">Elongation factor</keyword>
<evidence type="ECO:0000256" key="1">
    <source>
        <dbReference type="SAM" id="MobiDB-lite"/>
    </source>
</evidence>
<sequence length="179" mass="19920">DQHQPVQERYGHPRGRQAVHHPVFPARQAREGRRVREDAPAQHRLRGRGREDLPGRGEARRRFDPVAADDVPVQGRGPAALHGRRHLRPGGRARGGRRRVSRLRRRGRDRERALRGRGGRERGAARARGPRGDPDRPGPQGGHRAGREQAGHAGDGRRRAGAALREHRRPGAGGHAVQR</sequence>
<gene>
    <name evidence="2" type="ORF">AVDCRST_MAG12-657</name>
</gene>
<feature type="region of interest" description="Disordered" evidence="1">
    <location>
        <begin position="1"/>
        <end position="179"/>
    </location>
</feature>
<feature type="compositionally biased region" description="Basic and acidic residues" evidence="1">
    <location>
        <begin position="48"/>
        <end position="64"/>
    </location>
</feature>
<name>A0A6J4RH49_9ACTN</name>
<feature type="compositionally biased region" description="Basic and acidic residues" evidence="1">
    <location>
        <begin position="108"/>
        <end position="136"/>
    </location>
</feature>
<feature type="compositionally biased region" description="Basic and acidic residues" evidence="1">
    <location>
        <begin position="145"/>
        <end position="158"/>
    </location>
</feature>
<feature type="compositionally biased region" description="Basic residues" evidence="1">
    <location>
        <begin position="82"/>
        <end position="107"/>
    </location>
</feature>
<feature type="compositionally biased region" description="Basic and acidic residues" evidence="1">
    <location>
        <begin position="28"/>
        <end position="41"/>
    </location>
</feature>
<dbReference type="EMBL" id="CADCVK010000111">
    <property type="protein sequence ID" value="CAA9469579.1"/>
    <property type="molecule type" value="Genomic_DNA"/>
</dbReference>
<evidence type="ECO:0000313" key="2">
    <source>
        <dbReference type="EMBL" id="CAA9469579.1"/>
    </source>
</evidence>
<reference evidence="2" key="1">
    <citation type="submission" date="2020-02" db="EMBL/GenBank/DDBJ databases">
        <authorList>
            <person name="Meier V. D."/>
        </authorList>
    </citation>
    <scope>NUCLEOTIDE SEQUENCE</scope>
    <source>
        <strain evidence="2">AVDCRST_MAG12</strain>
    </source>
</reference>
<feature type="non-terminal residue" evidence="2">
    <location>
        <position position="1"/>
    </location>
</feature>
<proteinExistence type="predicted"/>
<dbReference type="GO" id="GO:0003746">
    <property type="term" value="F:translation elongation factor activity"/>
    <property type="evidence" value="ECO:0007669"/>
    <property type="project" value="UniProtKB-KW"/>
</dbReference>
<keyword evidence="2" id="KW-0648">Protein biosynthesis</keyword>
<accession>A0A6J4RH49</accession>
<organism evidence="2">
    <name type="scientific">uncultured Rubrobacteraceae bacterium</name>
    <dbReference type="NCBI Taxonomy" id="349277"/>
    <lineage>
        <taxon>Bacteria</taxon>
        <taxon>Bacillati</taxon>
        <taxon>Actinomycetota</taxon>
        <taxon>Rubrobacteria</taxon>
        <taxon>Rubrobacterales</taxon>
        <taxon>Rubrobacteraceae</taxon>
        <taxon>environmental samples</taxon>
    </lineage>
</organism>
<dbReference type="AlphaFoldDB" id="A0A6J4RH49"/>
<protein>
    <submittedName>
        <fullName evidence="2">Translation elongation factor P</fullName>
    </submittedName>
</protein>